<evidence type="ECO:0000313" key="2">
    <source>
        <dbReference type="Proteomes" id="UP001428290"/>
    </source>
</evidence>
<organism evidence="1 2">
    <name type="scientific">Herpetosiphon gulosus</name>
    <dbReference type="NCBI Taxonomy" id="1973496"/>
    <lineage>
        <taxon>Bacteria</taxon>
        <taxon>Bacillati</taxon>
        <taxon>Chloroflexota</taxon>
        <taxon>Chloroflexia</taxon>
        <taxon>Herpetosiphonales</taxon>
        <taxon>Herpetosiphonaceae</taxon>
        <taxon>Herpetosiphon</taxon>
    </lineage>
</organism>
<accession>A0ABP9WUG6</accession>
<keyword evidence="2" id="KW-1185">Reference proteome</keyword>
<name>A0ABP9WUG6_9CHLR</name>
<gene>
    <name evidence="1" type="ORF">Hgul01_00630</name>
</gene>
<dbReference type="EMBL" id="BAABRU010000002">
    <property type="protein sequence ID" value="GAA5526850.1"/>
    <property type="molecule type" value="Genomic_DNA"/>
</dbReference>
<sequence>MNNGAFHILPVEQRSPNEWYVGGRALTDICIGDMLEIRRPYIPSMGDEGTFVVTAITAYNVSMPKLSHGVTGMLTLHYDQGALLNKDMKLVHITTGSPPNPAQYRISLDPKVTIRVEGDVREDVLAFKQSLEAHDEDLLFQPIATVRDRFVLHGAVFPRATPSNVEYFSYVLRRFNETVDTLLSLSFVQHLVKRGNDTTIQEDHTDNAHDLFNATAPSLGSEATAAFVLTMRCFIDDSEECSLENLAHHYTSATIGTEHAYLYLANRDLFAIALNGVTELVDRYPVVDTDGNVIGRIDKPLTQRQVFDLCLYGGFSHAKRTKTQQFDALVSDPVTRAMLWQSFVHILGEYCGLLTAQSYVNKAMLLELEKPM</sequence>
<proteinExistence type="predicted"/>
<comment type="caution">
    <text evidence="1">The sequence shown here is derived from an EMBL/GenBank/DDBJ whole genome shotgun (WGS) entry which is preliminary data.</text>
</comment>
<evidence type="ECO:0000313" key="1">
    <source>
        <dbReference type="EMBL" id="GAA5526850.1"/>
    </source>
</evidence>
<reference evidence="1 2" key="1">
    <citation type="submission" date="2024-02" db="EMBL/GenBank/DDBJ databases">
        <title>Herpetosiphon gulosus NBRC 112829.</title>
        <authorList>
            <person name="Ichikawa N."/>
            <person name="Katano-Makiyama Y."/>
            <person name="Hidaka K."/>
        </authorList>
    </citation>
    <scope>NUCLEOTIDE SEQUENCE [LARGE SCALE GENOMIC DNA]</scope>
    <source>
        <strain evidence="1 2">NBRC 112829</strain>
    </source>
</reference>
<dbReference type="RefSeq" id="WP_345720485.1">
    <property type="nucleotide sequence ID" value="NZ_BAABRU010000002.1"/>
</dbReference>
<dbReference type="Proteomes" id="UP001428290">
    <property type="component" value="Unassembled WGS sequence"/>
</dbReference>
<protein>
    <submittedName>
        <fullName evidence="1">Uncharacterized protein</fullName>
    </submittedName>
</protein>